<evidence type="ECO:0000313" key="2">
    <source>
        <dbReference type="Proteomes" id="UP000499080"/>
    </source>
</evidence>
<name>A0A4Y2U8L6_ARAVE</name>
<sequence>MFSHRLSWRQRFSDPKELEVNSVPLHPTLAVLFHYSSKINCEKNDNQMVQRPANMAGRTSFPLLTPLDFVTTSLLYVAERSLMEGHFSSLVSFIQGFSPYPLHTLNF</sequence>
<dbReference type="AlphaFoldDB" id="A0A4Y2U8L6"/>
<dbReference type="EMBL" id="BGPR01033840">
    <property type="protein sequence ID" value="GBO07930.1"/>
    <property type="molecule type" value="Genomic_DNA"/>
</dbReference>
<reference evidence="1 2" key="1">
    <citation type="journal article" date="2019" name="Sci. Rep.">
        <title>Orb-weaving spider Araneus ventricosus genome elucidates the spidroin gene catalogue.</title>
        <authorList>
            <person name="Kono N."/>
            <person name="Nakamura H."/>
            <person name="Ohtoshi R."/>
            <person name="Moran D.A.P."/>
            <person name="Shinohara A."/>
            <person name="Yoshida Y."/>
            <person name="Fujiwara M."/>
            <person name="Mori M."/>
            <person name="Tomita M."/>
            <person name="Arakawa K."/>
        </authorList>
    </citation>
    <scope>NUCLEOTIDE SEQUENCE [LARGE SCALE GENOMIC DNA]</scope>
</reference>
<gene>
    <name evidence="1" type="ORF">AVEN_19269_1</name>
</gene>
<protein>
    <submittedName>
        <fullName evidence="1">Uncharacterized protein</fullName>
    </submittedName>
</protein>
<accession>A0A4Y2U8L6</accession>
<proteinExistence type="predicted"/>
<organism evidence="1 2">
    <name type="scientific">Araneus ventricosus</name>
    <name type="common">Orbweaver spider</name>
    <name type="synonym">Epeira ventricosa</name>
    <dbReference type="NCBI Taxonomy" id="182803"/>
    <lineage>
        <taxon>Eukaryota</taxon>
        <taxon>Metazoa</taxon>
        <taxon>Ecdysozoa</taxon>
        <taxon>Arthropoda</taxon>
        <taxon>Chelicerata</taxon>
        <taxon>Arachnida</taxon>
        <taxon>Araneae</taxon>
        <taxon>Araneomorphae</taxon>
        <taxon>Entelegynae</taxon>
        <taxon>Araneoidea</taxon>
        <taxon>Araneidae</taxon>
        <taxon>Araneus</taxon>
    </lineage>
</organism>
<dbReference type="Proteomes" id="UP000499080">
    <property type="component" value="Unassembled WGS sequence"/>
</dbReference>
<evidence type="ECO:0000313" key="1">
    <source>
        <dbReference type="EMBL" id="GBO07930.1"/>
    </source>
</evidence>
<keyword evidence="2" id="KW-1185">Reference proteome</keyword>
<comment type="caution">
    <text evidence="1">The sequence shown here is derived from an EMBL/GenBank/DDBJ whole genome shotgun (WGS) entry which is preliminary data.</text>
</comment>